<protein>
    <recommendedName>
        <fullName evidence="4">Low temperature requirement protein LtrA</fullName>
    </recommendedName>
</protein>
<feature type="transmembrane region" description="Helical" evidence="1">
    <location>
        <begin position="144"/>
        <end position="162"/>
    </location>
</feature>
<feature type="transmembrane region" description="Helical" evidence="1">
    <location>
        <begin position="229"/>
        <end position="252"/>
    </location>
</feature>
<dbReference type="RefSeq" id="WP_012961856.1">
    <property type="nucleotide sequence ID" value="NC_013798.1"/>
</dbReference>
<proteinExistence type="predicted"/>
<feature type="transmembrane region" description="Helical" evidence="1">
    <location>
        <begin position="12"/>
        <end position="35"/>
    </location>
</feature>
<feature type="transmembrane region" description="Helical" evidence="1">
    <location>
        <begin position="168"/>
        <end position="185"/>
    </location>
</feature>
<feature type="transmembrane region" description="Helical" evidence="1">
    <location>
        <begin position="41"/>
        <end position="61"/>
    </location>
</feature>
<gene>
    <name evidence="2" type="ordered locus">GALLO_0926</name>
</gene>
<dbReference type="AlphaFoldDB" id="A0AA36JXL1"/>
<dbReference type="Pfam" id="PF06772">
    <property type="entry name" value="LtrA"/>
    <property type="match status" value="1"/>
</dbReference>
<evidence type="ECO:0008006" key="4">
    <source>
        <dbReference type="Google" id="ProtNLM"/>
    </source>
</evidence>
<keyword evidence="1" id="KW-0472">Membrane</keyword>
<sequence>MPELLAKRVSNYELFFDLAFVLGISQLTSSIHLSHVGVQEIFSFIISNIILLNLWMTEVFYYNKYGDSRRIDIFSVIALMFVVGNLALMFVVGNLALTFDMNMAHLYAGHPTVVIFNWLLILAYAIIALQYFLKGRVLGFNRDIRFSIVACAIYGISLLPFALGLLGANIWTVLIYLIPNIFPVLTRRYHDSSRINFPHAVERAQLVTILTLGETVIAIISTYPLTESLYQGALLFAGMSFMFISYMTQTFLAIDHHRQAAGSLLFYAHIPIFIGINIFTVGIEFLADSHHANLGFALFLFGFLSFYAGVVTTTHYNQSIYQLHLKTYLKIGLLLGIGAFIMSLVRHHILLLSLVLCATTWAYNRYYLTVRRRKREYHNIPHPDPRKNLRDFS</sequence>
<evidence type="ECO:0000256" key="1">
    <source>
        <dbReference type="SAM" id="Phobius"/>
    </source>
</evidence>
<feature type="transmembrane region" description="Helical" evidence="1">
    <location>
        <begin position="206"/>
        <end position="223"/>
    </location>
</feature>
<dbReference type="EMBL" id="FN597254">
    <property type="protein sequence ID" value="CBI13418.1"/>
    <property type="molecule type" value="Genomic_DNA"/>
</dbReference>
<reference evidence="2 3" key="1">
    <citation type="journal article" date="2010" name="J. Bacteriol.">
        <title>Genome sequence of Streptococcus gallolyticus: insights into its adaptation to the bovine rumen and its ability to cause endocarditis.</title>
        <authorList>
            <person name="Rusniok C."/>
            <person name="Couve E."/>
            <person name="Da Cunha V."/>
            <person name="El Gana R."/>
            <person name="Zidane N."/>
            <person name="Bouchier C."/>
            <person name="Poyart C."/>
            <person name="Leclercq R."/>
            <person name="Trieu-Cuot P."/>
            <person name="Glaser P."/>
        </authorList>
    </citation>
    <scope>NUCLEOTIDE SEQUENCE [LARGE SCALE GENOMIC DNA]</scope>
    <source>
        <strain evidence="2 3">UCN34</strain>
    </source>
</reference>
<evidence type="ECO:0000313" key="2">
    <source>
        <dbReference type="EMBL" id="CBI13418.1"/>
    </source>
</evidence>
<dbReference type="PANTHER" id="PTHR36840">
    <property type="entry name" value="BLL5714 PROTEIN"/>
    <property type="match status" value="1"/>
</dbReference>
<feature type="transmembrane region" description="Helical" evidence="1">
    <location>
        <begin position="113"/>
        <end position="132"/>
    </location>
</feature>
<feature type="transmembrane region" description="Helical" evidence="1">
    <location>
        <begin position="351"/>
        <end position="368"/>
    </location>
</feature>
<dbReference type="KEGG" id="sga:GALLO_0926"/>
<name>A0AA36JXL1_STRG3</name>
<feature type="transmembrane region" description="Helical" evidence="1">
    <location>
        <begin position="328"/>
        <end position="345"/>
    </location>
</feature>
<dbReference type="Proteomes" id="UP000001517">
    <property type="component" value="Chromosome"/>
</dbReference>
<organism evidence="2 3">
    <name type="scientific">Streptococcus gallolyticus (strain UCN34)</name>
    <dbReference type="NCBI Taxonomy" id="637909"/>
    <lineage>
        <taxon>Bacteria</taxon>
        <taxon>Bacillati</taxon>
        <taxon>Bacillota</taxon>
        <taxon>Bacilli</taxon>
        <taxon>Lactobacillales</taxon>
        <taxon>Streptococcaceae</taxon>
        <taxon>Streptococcus</taxon>
    </lineage>
</organism>
<feature type="transmembrane region" description="Helical" evidence="1">
    <location>
        <begin position="73"/>
        <end position="93"/>
    </location>
</feature>
<accession>A0AA36JXL1</accession>
<feature type="transmembrane region" description="Helical" evidence="1">
    <location>
        <begin position="293"/>
        <end position="316"/>
    </location>
</feature>
<feature type="transmembrane region" description="Helical" evidence="1">
    <location>
        <begin position="264"/>
        <end position="287"/>
    </location>
</feature>
<dbReference type="InterPro" id="IPR010640">
    <property type="entry name" value="Low_temperature_requirement_A"/>
</dbReference>
<keyword evidence="1" id="KW-0812">Transmembrane</keyword>
<keyword evidence="1" id="KW-1133">Transmembrane helix</keyword>
<evidence type="ECO:0000313" key="3">
    <source>
        <dbReference type="Proteomes" id="UP000001517"/>
    </source>
</evidence>
<dbReference type="PANTHER" id="PTHR36840:SF1">
    <property type="entry name" value="BLL5714 PROTEIN"/>
    <property type="match status" value="1"/>
</dbReference>